<dbReference type="GO" id="GO:0016758">
    <property type="term" value="F:hexosyltransferase activity"/>
    <property type="evidence" value="ECO:0007669"/>
    <property type="project" value="UniProtKB-ARBA"/>
</dbReference>
<dbReference type="AlphaFoldDB" id="A0A366SIW6"/>
<comment type="caution">
    <text evidence="2">The sequence shown here is derived from an EMBL/GenBank/DDBJ whole genome shotgun (WGS) entry which is preliminary data.</text>
</comment>
<dbReference type="InterPro" id="IPR001173">
    <property type="entry name" value="Glyco_trans_2-like"/>
</dbReference>
<dbReference type="Gene3D" id="3.90.550.10">
    <property type="entry name" value="Spore Coat Polysaccharide Biosynthesis Protein SpsA, Chain A"/>
    <property type="match status" value="1"/>
</dbReference>
<accession>A0A366SIW6</accession>
<protein>
    <recommendedName>
        <fullName evidence="1">Glycosyltransferase 2-like domain-containing protein</fullName>
    </recommendedName>
</protein>
<evidence type="ECO:0000259" key="1">
    <source>
        <dbReference type="Pfam" id="PF00535"/>
    </source>
</evidence>
<feature type="domain" description="Glycosyltransferase 2-like" evidence="1">
    <location>
        <begin position="6"/>
        <end position="118"/>
    </location>
</feature>
<evidence type="ECO:0000313" key="3">
    <source>
        <dbReference type="Proteomes" id="UP000252800"/>
    </source>
</evidence>
<name>A0A366SIW6_9ENTE</name>
<organism evidence="2 3">
    <name type="scientific">Enterococcus cecorum</name>
    <dbReference type="NCBI Taxonomy" id="44008"/>
    <lineage>
        <taxon>Bacteria</taxon>
        <taxon>Bacillati</taxon>
        <taxon>Bacillota</taxon>
        <taxon>Bacilli</taxon>
        <taxon>Lactobacillales</taxon>
        <taxon>Enterococcaceae</taxon>
        <taxon>Enterococcus</taxon>
    </lineage>
</organism>
<dbReference type="Pfam" id="PF00535">
    <property type="entry name" value="Glycos_transf_2"/>
    <property type="match status" value="1"/>
</dbReference>
<evidence type="ECO:0000313" key="2">
    <source>
        <dbReference type="EMBL" id="RBR31779.1"/>
    </source>
</evidence>
<proteinExistence type="predicted"/>
<sequence length="133" mass="14833">MLPKVSIIIPIYNTQEYVVDCVASAVNQTYQNLEIILVNDGTPDNSMLLIEQYFNDERILIINQENQGLSAARNTGIQYATGEYFFFLDSDDAIVDETIECLVSNITTNEPMIVMGNHLCAASIEQADFEALS</sequence>
<dbReference type="RefSeq" id="WP_113783627.1">
    <property type="nucleotide sequence ID" value="NZ_KZ845739.1"/>
</dbReference>
<reference evidence="2 3" key="1">
    <citation type="submission" date="2015-06" db="EMBL/GenBank/DDBJ databases">
        <title>The Genome Sequence of Enterococcus cecorum 170AEA1.</title>
        <authorList>
            <consortium name="The Broad Institute Genomics Platform"/>
            <consortium name="The Broad Institute Genome Sequencing Center for Infectious Disease"/>
            <person name="Earl A.M."/>
            <person name="Van Tyne D."/>
            <person name="Lebreton F."/>
            <person name="Saavedra J.T."/>
            <person name="Gilmore M.S."/>
            <person name="Manson McGuire A."/>
            <person name="Clock S."/>
            <person name="Crupain M."/>
            <person name="Rangan U."/>
            <person name="Young S."/>
            <person name="Abouelleil A."/>
            <person name="Cao P."/>
            <person name="Chapman S.B."/>
            <person name="Griggs A."/>
            <person name="Priest M."/>
            <person name="Shea T."/>
            <person name="Wortman J."/>
            <person name="Nusbaum C."/>
            <person name="Birren B."/>
        </authorList>
    </citation>
    <scope>NUCLEOTIDE SEQUENCE [LARGE SCALE GENOMIC DNA]</scope>
    <source>
        <strain evidence="2 3">170AEA1</strain>
    </source>
</reference>
<dbReference type="Proteomes" id="UP000252800">
    <property type="component" value="Unassembled WGS sequence"/>
</dbReference>
<dbReference type="InterPro" id="IPR029044">
    <property type="entry name" value="Nucleotide-diphossugar_trans"/>
</dbReference>
<dbReference type="SUPFAM" id="SSF53448">
    <property type="entry name" value="Nucleotide-diphospho-sugar transferases"/>
    <property type="match status" value="1"/>
</dbReference>
<dbReference type="CDD" id="cd00761">
    <property type="entry name" value="Glyco_tranf_GTA_type"/>
    <property type="match status" value="1"/>
</dbReference>
<gene>
    <name evidence="2" type="ORF">EB18_00202</name>
</gene>
<dbReference type="EMBL" id="LEOY01000002">
    <property type="protein sequence ID" value="RBR31779.1"/>
    <property type="molecule type" value="Genomic_DNA"/>
</dbReference>
<dbReference type="PANTHER" id="PTHR22916:SF3">
    <property type="entry name" value="UDP-GLCNAC:BETAGAL BETA-1,3-N-ACETYLGLUCOSAMINYLTRANSFERASE-LIKE PROTEIN 1"/>
    <property type="match status" value="1"/>
</dbReference>
<dbReference type="PANTHER" id="PTHR22916">
    <property type="entry name" value="GLYCOSYLTRANSFERASE"/>
    <property type="match status" value="1"/>
</dbReference>